<sequence length="110" mass="12248">MMSDPSPVVTVHELSHRAVHRPTPDPLLVARSPAQHAKPCRCCPPPDPSQLLKDGFDRCRPPRGGWRGRRPRGRGGGGSRERCPRGQKGEAEGGEGCVWERRRPEEEKKL</sequence>
<feature type="compositionally biased region" description="Basic and acidic residues" evidence="1">
    <location>
        <begin position="98"/>
        <end position="110"/>
    </location>
</feature>
<dbReference type="EMBL" id="BQKI01000005">
    <property type="protein sequence ID" value="GJM95533.1"/>
    <property type="molecule type" value="Genomic_DNA"/>
</dbReference>
<reference evidence="2" key="2">
    <citation type="submission" date="2021-12" db="EMBL/GenBank/DDBJ databases">
        <title>Resequencing data analysis of finger millet.</title>
        <authorList>
            <person name="Hatakeyama M."/>
            <person name="Aluri S."/>
            <person name="Balachadran M.T."/>
            <person name="Sivarajan S.R."/>
            <person name="Poveda L."/>
            <person name="Shimizu-Inatsugi R."/>
            <person name="Schlapbach R."/>
            <person name="Sreeman S.M."/>
            <person name="Shimizu K.K."/>
        </authorList>
    </citation>
    <scope>NUCLEOTIDE SEQUENCE</scope>
</reference>
<dbReference type="AlphaFoldDB" id="A0AAV5CBV2"/>
<organism evidence="2 3">
    <name type="scientific">Eleusine coracana subsp. coracana</name>
    <dbReference type="NCBI Taxonomy" id="191504"/>
    <lineage>
        <taxon>Eukaryota</taxon>
        <taxon>Viridiplantae</taxon>
        <taxon>Streptophyta</taxon>
        <taxon>Embryophyta</taxon>
        <taxon>Tracheophyta</taxon>
        <taxon>Spermatophyta</taxon>
        <taxon>Magnoliopsida</taxon>
        <taxon>Liliopsida</taxon>
        <taxon>Poales</taxon>
        <taxon>Poaceae</taxon>
        <taxon>PACMAD clade</taxon>
        <taxon>Chloridoideae</taxon>
        <taxon>Cynodonteae</taxon>
        <taxon>Eleusininae</taxon>
        <taxon>Eleusine</taxon>
    </lineage>
</organism>
<reference evidence="2" key="1">
    <citation type="journal article" date="2018" name="DNA Res.">
        <title>Multiple hybrid de novo genome assembly of finger millet, an orphan allotetraploid crop.</title>
        <authorList>
            <person name="Hatakeyama M."/>
            <person name="Aluri S."/>
            <person name="Balachadran M.T."/>
            <person name="Sivarajan S.R."/>
            <person name="Patrignani A."/>
            <person name="Gruter S."/>
            <person name="Poveda L."/>
            <person name="Shimizu-Inatsugi R."/>
            <person name="Baeten J."/>
            <person name="Francoijs K.J."/>
            <person name="Nataraja K.N."/>
            <person name="Reddy Y.A.N."/>
            <person name="Phadnis S."/>
            <person name="Ravikumar R.L."/>
            <person name="Schlapbach R."/>
            <person name="Sreeman S.M."/>
            <person name="Shimizu K.K."/>
        </authorList>
    </citation>
    <scope>NUCLEOTIDE SEQUENCE</scope>
</reference>
<gene>
    <name evidence="2" type="primary">ga12278</name>
    <name evidence="2" type="ORF">PR202_ga12278</name>
</gene>
<evidence type="ECO:0000256" key="1">
    <source>
        <dbReference type="SAM" id="MobiDB-lite"/>
    </source>
</evidence>
<name>A0AAV5CBV2_ELECO</name>
<evidence type="ECO:0000313" key="2">
    <source>
        <dbReference type="EMBL" id="GJM95533.1"/>
    </source>
</evidence>
<feature type="region of interest" description="Disordered" evidence="1">
    <location>
        <begin position="1"/>
        <end position="110"/>
    </location>
</feature>
<proteinExistence type="predicted"/>
<evidence type="ECO:0000313" key="3">
    <source>
        <dbReference type="Proteomes" id="UP001054889"/>
    </source>
</evidence>
<dbReference type="Proteomes" id="UP001054889">
    <property type="component" value="Unassembled WGS sequence"/>
</dbReference>
<keyword evidence="3" id="KW-1185">Reference proteome</keyword>
<comment type="caution">
    <text evidence="2">The sequence shown here is derived from an EMBL/GenBank/DDBJ whole genome shotgun (WGS) entry which is preliminary data.</text>
</comment>
<accession>A0AAV5CBV2</accession>
<feature type="compositionally biased region" description="Basic and acidic residues" evidence="1">
    <location>
        <begin position="79"/>
        <end position="91"/>
    </location>
</feature>
<protein>
    <submittedName>
        <fullName evidence="2">Uncharacterized protein</fullName>
    </submittedName>
</protein>